<feature type="domain" description="Calcineurin-like phosphoesterase" evidence="4">
    <location>
        <begin position="7"/>
        <end position="142"/>
    </location>
</feature>
<dbReference type="Gene3D" id="3.60.21.10">
    <property type="match status" value="1"/>
</dbReference>
<evidence type="ECO:0000313" key="5">
    <source>
        <dbReference type="EMBL" id="KMW16810.1"/>
    </source>
</evidence>
<evidence type="ECO:0000256" key="1">
    <source>
        <dbReference type="ARBA" id="ARBA00008950"/>
    </source>
</evidence>
<dbReference type="InterPro" id="IPR000979">
    <property type="entry name" value="Phosphodiesterase_MJ0936/Vps29"/>
</dbReference>
<dbReference type="Pfam" id="PF12850">
    <property type="entry name" value="Metallophos_2"/>
    <property type="match status" value="1"/>
</dbReference>
<evidence type="ECO:0000256" key="3">
    <source>
        <dbReference type="SAM" id="MobiDB-lite"/>
    </source>
</evidence>
<dbReference type="AlphaFoldDB" id="A0A0J9EMC8"/>
<accession>A0A0J9EMC8</accession>
<keyword evidence="2" id="KW-0479">Metal-binding</keyword>
<reference evidence="5 6" key="1">
    <citation type="submission" date="2011-04" db="EMBL/GenBank/DDBJ databases">
        <title>The Genome Sequence of Clostridium citroniae WAL-19142.</title>
        <authorList>
            <consortium name="The Broad Institute Genome Sequencing Platform"/>
            <person name="Earl A."/>
            <person name="Ward D."/>
            <person name="Feldgarden M."/>
            <person name="Gevers D."/>
            <person name="Warren Y.A."/>
            <person name="Tyrrell K.L."/>
            <person name="Citron D.M."/>
            <person name="Goldstein E.J."/>
            <person name="Daigneault M."/>
            <person name="Allen-Vercoe E."/>
            <person name="Young S.K."/>
            <person name="Zeng Q."/>
            <person name="Gargeya S."/>
            <person name="Fitzgerald M."/>
            <person name="Haas B."/>
            <person name="Abouelleil A."/>
            <person name="Alvarado L."/>
            <person name="Arachchi H.M."/>
            <person name="Berlin A."/>
            <person name="Brown A."/>
            <person name="Chapman S.B."/>
            <person name="Chen Z."/>
            <person name="Dunbar C."/>
            <person name="Freedman E."/>
            <person name="Gearin G."/>
            <person name="Gellesch M."/>
            <person name="Goldberg J."/>
            <person name="Griggs A."/>
            <person name="Gujja S."/>
            <person name="Heilman E.R."/>
            <person name="Heiman D."/>
            <person name="Howarth C."/>
            <person name="Larson L."/>
            <person name="Lui A."/>
            <person name="MacDonald P.J."/>
            <person name="Mehta T."/>
            <person name="Montmayeur A."/>
            <person name="Murphy C."/>
            <person name="Neiman D."/>
            <person name="Pearson M."/>
            <person name="Priest M."/>
            <person name="Roberts A."/>
            <person name="Saif S."/>
            <person name="Shea T."/>
            <person name="Shenoy N."/>
            <person name="Sisk P."/>
            <person name="Stolte C."/>
            <person name="Sykes S."/>
            <person name="White J."/>
            <person name="Yandava C."/>
            <person name="Wortman J."/>
            <person name="Nusbaum C."/>
            <person name="Birren B."/>
        </authorList>
    </citation>
    <scope>NUCLEOTIDE SEQUENCE [LARGE SCALE GENOMIC DNA]</scope>
    <source>
        <strain evidence="5 6">WAL-19142</strain>
    </source>
</reference>
<proteinExistence type="inferred from homology"/>
<dbReference type="Proteomes" id="UP000037392">
    <property type="component" value="Unassembled WGS sequence"/>
</dbReference>
<evidence type="ECO:0000259" key="4">
    <source>
        <dbReference type="Pfam" id="PF12850"/>
    </source>
</evidence>
<sequence>MEAGPIRVAVMADTHGVLRPEVERILETCDMVIHAGDFDNQMLYHKLDVSQPLFAVRGNNDRGWSGGLPNVKRFEIGGVKFIMAHERVDIPSSLQGVQVAVFGHSHMYYQQEISGRLWLNPGSCGYKRSTLPLSMAVMTIEDGAYEVETIWLEKGYGTPGAAMAQMEKTKVSRYEKQQKRYKQKACEKKAPDQDGQKQKKQKQADPGEERDRLFLIAKIQRLRNAGQSRTWIIKNLGTDLKYCGMIYDICERNPDFSTRQILDLLKEHISST</sequence>
<dbReference type="InterPro" id="IPR029052">
    <property type="entry name" value="Metallo-depent_PP-like"/>
</dbReference>
<dbReference type="PATRIC" id="fig|742734.4.peg.4618"/>
<dbReference type="EC" id="3.1.4.-" evidence="2"/>
<protein>
    <recommendedName>
        <fullName evidence="2">Phosphoesterase</fullName>
        <ecNumber evidence="2">3.1.4.-</ecNumber>
    </recommendedName>
</protein>
<feature type="region of interest" description="Disordered" evidence="3">
    <location>
        <begin position="182"/>
        <end position="208"/>
    </location>
</feature>
<gene>
    <name evidence="5" type="ORF">HMPREF9470_04310</name>
</gene>
<dbReference type="GeneID" id="93161324"/>
<dbReference type="OrthoDB" id="9800565at2"/>
<dbReference type="SUPFAM" id="SSF56300">
    <property type="entry name" value="Metallo-dependent phosphatases"/>
    <property type="match status" value="1"/>
</dbReference>
<dbReference type="InterPro" id="IPR024654">
    <property type="entry name" value="Calcineurin-like_PHP_lpxH"/>
</dbReference>
<name>A0A0J9EMC8_9FIRM</name>
<dbReference type="NCBIfam" id="TIGR00040">
    <property type="entry name" value="yfcE"/>
    <property type="match status" value="1"/>
</dbReference>
<comment type="cofactor">
    <cofactor evidence="2">
        <name>a divalent metal cation</name>
        <dbReference type="ChEBI" id="CHEBI:60240"/>
    </cofactor>
</comment>
<dbReference type="PANTHER" id="PTHR11124">
    <property type="entry name" value="VACUOLAR SORTING PROTEIN VPS29"/>
    <property type="match status" value="1"/>
</dbReference>
<comment type="similarity">
    <text evidence="1 2">Belongs to the metallophosphoesterase superfamily. YfcE family.</text>
</comment>
<dbReference type="GO" id="GO:0016787">
    <property type="term" value="F:hydrolase activity"/>
    <property type="evidence" value="ECO:0007669"/>
    <property type="project" value="UniProtKB-UniRule"/>
</dbReference>
<comment type="caution">
    <text evidence="5">The sequence shown here is derived from an EMBL/GenBank/DDBJ whole genome shotgun (WGS) entry which is preliminary data.</text>
</comment>
<dbReference type="GO" id="GO:0046872">
    <property type="term" value="F:metal ion binding"/>
    <property type="evidence" value="ECO:0007669"/>
    <property type="project" value="UniProtKB-KW"/>
</dbReference>
<evidence type="ECO:0000313" key="6">
    <source>
        <dbReference type="Proteomes" id="UP000037392"/>
    </source>
</evidence>
<evidence type="ECO:0000256" key="2">
    <source>
        <dbReference type="RuleBase" id="RU362039"/>
    </source>
</evidence>
<organism evidence="5 6">
    <name type="scientific">[Clostridium] citroniae WAL-19142</name>
    <dbReference type="NCBI Taxonomy" id="742734"/>
    <lineage>
        <taxon>Bacteria</taxon>
        <taxon>Bacillati</taxon>
        <taxon>Bacillota</taxon>
        <taxon>Clostridia</taxon>
        <taxon>Lachnospirales</taxon>
        <taxon>Lachnospiraceae</taxon>
        <taxon>Enterocloster</taxon>
    </lineage>
</organism>
<dbReference type="RefSeq" id="WP_045093271.1">
    <property type="nucleotide sequence ID" value="NZ_KQ235881.1"/>
</dbReference>
<dbReference type="EMBL" id="ADLK01000029">
    <property type="protein sequence ID" value="KMW16810.1"/>
    <property type="molecule type" value="Genomic_DNA"/>
</dbReference>